<dbReference type="EMBL" id="JACGCI010000054">
    <property type="protein sequence ID" value="KAF6750845.1"/>
    <property type="molecule type" value="Genomic_DNA"/>
</dbReference>
<evidence type="ECO:0000313" key="1">
    <source>
        <dbReference type="EMBL" id="KAF6750845.1"/>
    </source>
</evidence>
<comment type="caution">
    <text evidence="1">The sequence shown here is derived from an EMBL/GenBank/DDBJ whole genome shotgun (WGS) entry which is preliminary data.</text>
</comment>
<keyword evidence="2" id="KW-1185">Reference proteome</keyword>
<reference evidence="1 2" key="1">
    <citation type="submission" date="2020-07" db="EMBL/GenBank/DDBJ databases">
        <title>Comparative genomics of pyrophilous fungi reveals a link between fire events and developmental genes.</title>
        <authorList>
            <consortium name="DOE Joint Genome Institute"/>
            <person name="Steindorff A.S."/>
            <person name="Carver A."/>
            <person name="Calhoun S."/>
            <person name="Stillman K."/>
            <person name="Liu H."/>
            <person name="Lipzen A."/>
            <person name="Pangilinan J."/>
            <person name="Labutti K."/>
            <person name="Bruns T.D."/>
            <person name="Grigoriev I.V."/>
        </authorList>
    </citation>
    <scope>NUCLEOTIDE SEQUENCE [LARGE SCALE GENOMIC DNA]</scope>
    <source>
        <strain evidence="1 2">CBS 144469</strain>
    </source>
</reference>
<accession>A0A8H6M1E7</accession>
<dbReference type="OrthoDB" id="3013631at2759"/>
<evidence type="ECO:0000313" key="2">
    <source>
        <dbReference type="Proteomes" id="UP000521943"/>
    </source>
</evidence>
<gene>
    <name evidence="1" type="ORF">DFP72DRAFT_1072000</name>
</gene>
<organism evidence="1 2">
    <name type="scientific">Ephemerocybe angulata</name>
    <dbReference type="NCBI Taxonomy" id="980116"/>
    <lineage>
        <taxon>Eukaryota</taxon>
        <taxon>Fungi</taxon>
        <taxon>Dikarya</taxon>
        <taxon>Basidiomycota</taxon>
        <taxon>Agaricomycotina</taxon>
        <taxon>Agaricomycetes</taxon>
        <taxon>Agaricomycetidae</taxon>
        <taxon>Agaricales</taxon>
        <taxon>Agaricineae</taxon>
        <taxon>Psathyrellaceae</taxon>
        <taxon>Ephemerocybe</taxon>
    </lineage>
</organism>
<name>A0A8H6M1E7_9AGAR</name>
<sequence>MDHLGFFVITCSKKTLLDLVTVVEKENEEYDKKGGHYNRCFQFDQGPFSNAEYKMVILHPNHFLPVGSTIAMHTKDPSDTSHLIGKLYMIAEDGALREGRDHTSPRFSAFPFTHSRESDKYLNPILIILNAEISLRRFYNLPHDEHYGSLCWEYQELIDLTIKLAGLLYHPLVADVATNEAVVFS</sequence>
<protein>
    <submittedName>
        <fullName evidence="1">Uncharacterized protein</fullName>
    </submittedName>
</protein>
<proteinExistence type="predicted"/>
<dbReference type="Proteomes" id="UP000521943">
    <property type="component" value="Unassembled WGS sequence"/>
</dbReference>
<dbReference type="AlphaFoldDB" id="A0A8H6M1E7"/>